<dbReference type="RefSeq" id="WP_051641991.1">
    <property type="nucleotide sequence ID" value="NZ_JAGSGC010000007.1"/>
</dbReference>
<dbReference type="Proteomes" id="UP000027192">
    <property type="component" value="Unassembled WGS sequence"/>
</dbReference>
<feature type="chain" id="PRO_5001625897" evidence="1">
    <location>
        <begin position="27"/>
        <end position="348"/>
    </location>
</feature>
<feature type="signal peptide" evidence="1">
    <location>
        <begin position="1"/>
        <end position="26"/>
    </location>
</feature>
<sequence length="348" mass="40644">MKCLHRTGIIFLTAIYWLGAPTICIADNTTPVDPWQYPEDDEDDKLLPAWLDTTQTSVSETITDVSTDIDQFLSLNEEEEPMVNESYLRIRLKPYYTHRGDFEFDSSIALRMDLPHAEKDWKLIFETDPEDYESLENKERGIADTTGTENRGAIAGVRLESRKFSEWYADFDVGLKLRLPLDPFTRARFRRVDKLGAGWTSLVRQEFFYYHSKGPGTLTSADFYNALEPAELTILRVGASAQFLDDDDNWQFVNLAEIYDRISNRNLFTYSIGLSANSRPNLSTENAWISFSWQRRLHKHWLYMKLTPSVNFQKEYDYKINPGILAEIELYFTKNRRFNQLYRSIPKP</sequence>
<evidence type="ECO:0000313" key="3">
    <source>
        <dbReference type="Proteomes" id="UP000027192"/>
    </source>
</evidence>
<keyword evidence="3" id="KW-1185">Reference proteome</keyword>
<reference evidence="2 3" key="1">
    <citation type="submission" date="2014-04" db="EMBL/GenBank/DDBJ databases">
        <title>Draft genome sequence of Photobacterium halotolerans S2753: a solonamide, ngercheumicin and holomycin producer.</title>
        <authorList>
            <person name="Machado H.R."/>
            <person name="Gram L."/>
        </authorList>
    </citation>
    <scope>NUCLEOTIDE SEQUENCE [LARGE SCALE GENOMIC DNA]</scope>
    <source>
        <strain evidence="2 3">S2753</strain>
    </source>
</reference>
<evidence type="ECO:0000256" key="1">
    <source>
        <dbReference type="SAM" id="SignalP"/>
    </source>
</evidence>
<protein>
    <submittedName>
        <fullName evidence="2">Uncharacterized protein</fullName>
    </submittedName>
</protein>
<dbReference type="OrthoDB" id="9342527at2"/>
<dbReference type="AlphaFoldDB" id="A0A066RN04"/>
<dbReference type="EMBL" id="JMIB01000019">
    <property type="protein sequence ID" value="KDM91704.1"/>
    <property type="molecule type" value="Genomic_DNA"/>
</dbReference>
<accession>A0A066RN04</accession>
<gene>
    <name evidence="2" type="ORF">EA58_10055</name>
</gene>
<organism evidence="2 3">
    <name type="scientific">Photobacterium galatheae</name>
    <dbReference type="NCBI Taxonomy" id="1654360"/>
    <lineage>
        <taxon>Bacteria</taxon>
        <taxon>Pseudomonadati</taxon>
        <taxon>Pseudomonadota</taxon>
        <taxon>Gammaproteobacteria</taxon>
        <taxon>Vibrionales</taxon>
        <taxon>Vibrionaceae</taxon>
        <taxon>Photobacterium</taxon>
    </lineage>
</organism>
<keyword evidence="1" id="KW-0732">Signal</keyword>
<evidence type="ECO:0000313" key="2">
    <source>
        <dbReference type="EMBL" id="KDM91704.1"/>
    </source>
</evidence>
<proteinExistence type="predicted"/>
<dbReference type="STRING" id="1654360.EA58_10055"/>
<comment type="caution">
    <text evidence="2">The sequence shown here is derived from an EMBL/GenBank/DDBJ whole genome shotgun (WGS) entry which is preliminary data.</text>
</comment>
<name>A0A066RN04_9GAMM</name>